<dbReference type="InterPro" id="IPR005227">
    <property type="entry name" value="YqgF"/>
</dbReference>
<gene>
    <name evidence="7" type="ORF">ATO12_05865</name>
</gene>
<dbReference type="InterPro" id="IPR037027">
    <property type="entry name" value="YqgF/RNaseH-like_dom_sf"/>
</dbReference>
<dbReference type="SUPFAM" id="SSF53098">
    <property type="entry name" value="Ribonuclease H-like"/>
    <property type="match status" value="1"/>
</dbReference>
<reference evidence="7 8" key="1">
    <citation type="submission" date="2014-04" db="EMBL/GenBank/DDBJ databases">
        <title>Aquimarina sp. 22II-S11-z7 Genome Sequencing.</title>
        <authorList>
            <person name="Lai Q."/>
        </authorList>
    </citation>
    <scope>NUCLEOTIDE SEQUENCE [LARGE SCALE GENOMIC DNA]</scope>
    <source>
        <strain evidence="7 8">22II-S11-z7</strain>
    </source>
</reference>
<dbReference type="AlphaFoldDB" id="A0A023BP31"/>
<dbReference type="GO" id="GO:0000967">
    <property type="term" value="P:rRNA 5'-end processing"/>
    <property type="evidence" value="ECO:0007669"/>
    <property type="project" value="UniProtKB-UniRule"/>
</dbReference>
<evidence type="ECO:0000313" key="7">
    <source>
        <dbReference type="EMBL" id="EZH71689.1"/>
    </source>
</evidence>
<dbReference type="Pfam" id="PF03652">
    <property type="entry name" value="RuvX"/>
    <property type="match status" value="1"/>
</dbReference>
<dbReference type="RefSeq" id="WP_034246738.1">
    <property type="nucleotide sequence ID" value="NZ_AQRA01000012.1"/>
</dbReference>
<feature type="domain" description="YqgF/RNase H-like" evidence="6">
    <location>
        <begin position="2"/>
        <end position="100"/>
    </location>
</feature>
<evidence type="ECO:0000256" key="2">
    <source>
        <dbReference type="ARBA" id="ARBA00022517"/>
    </source>
</evidence>
<evidence type="ECO:0000259" key="6">
    <source>
        <dbReference type="SMART" id="SM00732"/>
    </source>
</evidence>
<dbReference type="CDD" id="cd16964">
    <property type="entry name" value="YqgF"/>
    <property type="match status" value="1"/>
</dbReference>
<dbReference type="EC" id="3.1.-.-" evidence="5"/>
<comment type="function">
    <text evidence="5">Could be a nuclease involved in processing of the 5'-end of pre-16S rRNA.</text>
</comment>
<accession>A0A023BP31</accession>
<dbReference type="PANTHER" id="PTHR33317">
    <property type="entry name" value="POLYNUCLEOTIDYL TRANSFERASE, RIBONUCLEASE H-LIKE SUPERFAMILY PROTEIN"/>
    <property type="match status" value="1"/>
</dbReference>
<comment type="subcellular location">
    <subcellularLocation>
        <location evidence="5">Cytoplasm</location>
    </subcellularLocation>
</comment>
<dbReference type="HAMAP" id="MF_00651">
    <property type="entry name" value="Nuclease_YqgF"/>
    <property type="match status" value="1"/>
</dbReference>
<organism evidence="7 8">
    <name type="scientific">Aquimarina atlantica</name>
    <dbReference type="NCBI Taxonomy" id="1317122"/>
    <lineage>
        <taxon>Bacteria</taxon>
        <taxon>Pseudomonadati</taxon>
        <taxon>Bacteroidota</taxon>
        <taxon>Flavobacteriia</taxon>
        <taxon>Flavobacteriales</taxon>
        <taxon>Flavobacteriaceae</taxon>
        <taxon>Aquimarina</taxon>
    </lineage>
</organism>
<keyword evidence="4 5" id="KW-0378">Hydrolase</keyword>
<keyword evidence="3 5" id="KW-0540">Nuclease</keyword>
<dbReference type="InterPro" id="IPR006641">
    <property type="entry name" value="YqgF/RNaseH-like_dom"/>
</dbReference>
<dbReference type="eggNOG" id="COG0816">
    <property type="taxonomic scope" value="Bacteria"/>
</dbReference>
<evidence type="ECO:0000256" key="1">
    <source>
        <dbReference type="ARBA" id="ARBA00022490"/>
    </source>
</evidence>
<evidence type="ECO:0000313" key="8">
    <source>
        <dbReference type="Proteomes" id="UP000023541"/>
    </source>
</evidence>
<dbReference type="PANTHER" id="PTHR33317:SF4">
    <property type="entry name" value="POLYNUCLEOTIDYL TRANSFERASE, RIBONUCLEASE H-LIKE SUPERFAMILY PROTEIN"/>
    <property type="match status" value="1"/>
</dbReference>
<dbReference type="OrthoDB" id="9796140at2"/>
<dbReference type="Proteomes" id="UP000023541">
    <property type="component" value="Unassembled WGS sequence"/>
</dbReference>
<keyword evidence="2 5" id="KW-0690">Ribosome biogenesis</keyword>
<evidence type="ECO:0000256" key="4">
    <source>
        <dbReference type="ARBA" id="ARBA00022801"/>
    </source>
</evidence>
<protein>
    <recommendedName>
        <fullName evidence="5">Putative pre-16S rRNA nuclease</fullName>
        <ecNumber evidence="5">3.1.-.-</ecNumber>
    </recommendedName>
</protein>
<keyword evidence="8" id="KW-1185">Reference proteome</keyword>
<dbReference type="GO" id="GO:0016788">
    <property type="term" value="F:hydrolase activity, acting on ester bonds"/>
    <property type="evidence" value="ECO:0007669"/>
    <property type="project" value="UniProtKB-UniRule"/>
</dbReference>
<dbReference type="InterPro" id="IPR012337">
    <property type="entry name" value="RNaseH-like_sf"/>
</dbReference>
<sequence length="136" mass="15554">MPRILAIDYGAKRCGIAVTDELQIIASGLTTVDTRDLLSWLKDYVYKEEIELFIVGEPKRLHGEASESEQLILPFLEKLNKLLPDIPVKRIDERFTSKIAFDTMIASGISKKKRRDKALVDQISATIILQDYLYNR</sequence>
<proteinExistence type="inferred from homology"/>
<dbReference type="EMBL" id="AQRA01000012">
    <property type="protein sequence ID" value="EZH71689.1"/>
    <property type="molecule type" value="Genomic_DNA"/>
</dbReference>
<name>A0A023BP31_9FLAO</name>
<keyword evidence="1 5" id="KW-0963">Cytoplasm</keyword>
<evidence type="ECO:0000256" key="3">
    <source>
        <dbReference type="ARBA" id="ARBA00022722"/>
    </source>
</evidence>
<comment type="similarity">
    <text evidence="5">Belongs to the YqgF HJR family.</text>
</comment>
<dbReference type="GO" id="GO:0005829">
    <property type="term" value="C:cytosol"/>
    <property type="evidence" value="ECO:0007669"/>
    <property type="project" value="TreeGrafter"/>
</dbReference>
<dbReference type="SMART" id="SM00732">
    <property type="entry name" value="YqgFc"/>
    <property type="match status" value="1"/>
</dbReference>
<evidence type="ECO:0000256" key="5">
    <source>
        <dbReference type="HAMAP-Rule" id="MF_00651"/>
    </source>
</evidence>
<dbReference type="Gene3D" id="3.30.420.140">
    <property type="entry name" value="YqgF/RNase H-like domain"/>
    <property type="match status" value="1"/>
</dbReference>
<dbReference type="GO" id="GO:0004518">
    <property type="term" value="F:nuclease activity"/>
    <property type="evidence" value="ECO:0007669"/>
    <property type="project" value="UniProtKB-KW"/>
</dbReference>
<dbReference type="NCBIfam" id="TIGR00250">
    <property type="entry name" value="RNAse_H_YqgF"/>
    <property type="match status" value="1"/>
</dbReference>
<comment type="caution">
    <text evidence="7">The sequence shown here is derived from an EMBL/GenBank/DDBJ whole genome shotgun (WGS) entry which is preliminary data.</text>
</comment>
<dbReference type="STRING" id="1317122.ATO12_05865"/>